<accession>A0A392QRA2</accession>
<feature type="region of interest" description="Disordered" evidence="1">
    <location>
        <begin position="1"/>
        <end position="21"/>
    </location>
</feature>
<dbReference type="EMBL" id="LXQA010156218">
    <property type="protein sequence ID" value="MCI26923.1"/>
    <property type="molecule type" value="Genomic_DNA"/>
</dbReference>
<reference evidence="2 3" key="1">
    <citation type="journal article" date="2018" name="Front. Plant Sci.">
        <title>Red Clover (Trifolium pratense) and Zigzag Clover (T. medium) - A Picture of Genomic Similarities and Differences.</title>
        <authorList>
            <person name="Dluhosova J."/>
            <person name="Istvanek J."/>
            <person name="Nedelnik J."/>
            <person name="Repkova J."/>
        </authorList>
    </citation>
    <scope>NUCLEOTIDE SEQUENCE [LARGE SCALE GENOMIC DNA]</scope>
    <source>
        <strain evidence="3">cv. 10/8</strain>
        <tissue evidence="2">Leaf</tissue>
    </source>
</reference>
<comment type="caution">
    <text evidence="2">The sequence shown here is derived from an EMBL/GenBank/DDBJ whole genome shotgun (WGS) entry which is preliminary data.</text>
</comment>
<feature type="non-terminal residue" evidence="2">
    <location>
        <position position="95"/>
    </location>
</feature>
<dbReference type="AlphaFoldDB" id="A0A392QRA2"/>
<protein>
    <submittedName>
        <fullName evidence="2">Uncharacterized protein</fullName>
    </submittedName>
</protein>
<name>A0A392QRA2_9FABA</name>
<organism evidence="2 3">
    <name type="scientific">Trifolium medium</name>
    <dbReference type="NCBI Taxonomy" id="97028"/>
    <lineage>
        <taxon>Eukaryota</taxon>
        <taxon>Viridiplantae</taxon>
        <taxon>Streptophyta</taxon>
        <taxon>Embryophyta</taxon>
        <taxon>Tracheophyta</taxon>
        <taxon>Spermatophyta</taxon>
        <taxon>Magnoliopsida</taxon>
        <taxon>eudicotyledons</taxon>
        <taxon>Gunneridae</taxon>
        <taxon>Pentapetalae</taxon>
        <taxon>rosids</taxon>
        <taxon>fabids</taxon>
        <taxon>Fabales</taxon>
        <taxon>Fabaceae</taxon>
        <taxon>Papilionoideae</taxon>
        <taxon>50 kb inversion clade</taxon>
        <taxon>NPAAA clade</taxon>
        <taxon>Hologalegina</taxon>
        <taxon>IRL clade</taxon>
        <taxon>Trifolieae</taxon>
        <taxon>Trifolium</taxon>
    </lineage>
</organism>
<evidence type="ECO:0000256" key="1">
    <source>
        <dbReference type="SAM" id="MobiDB-lite"/>
    </source>
</evidence>
<dbReference type="Proteomes" id="UP000265520">
    <property type="component" value="Unassembled WGS sequence"/>
</dbReference>
<proteinExistence type="predicted"/>
<keyword evidence="3" id="KW-1185">Reference proteome</keyword>
<evidence type="ECO:0000313" key="2">
    <source>
        <dbReference type="EMBL" id="MCI26923.1"/>
    </source>
</evidence>
<feature type="compositionally biased region" description="Polar residues" evidence="1">
    <location>
        <begin position="9"/>
        <end position="20"/>
    </location>
</feature>
<feature type="non-terminal residue" evidence="2">
    <location>
        <position position="1"/>
    </location>
</feature>
<sequence>RRRLEASKTVPTDSGDSTLENAPAYFYDSAPVPSPSPTAVSSDPPANLRLPIALIPTLPCNEVWRAYDVLVCVFYYHNVCVIYIERNTDPHAEVY</sequence>
<evidence type="ECO:0000313" key="3">
    <source>
        <dbReference type="Proteomes" id="UP000265520"/>
    </source>
</evidence>